<protein>
    <submittedName>
        <fullName evidence="1">Uncharacterized protein</fullName>
    </submittedName>
</protein>
<dbReference type="HOGENOM" id="CLU_1651667_0_0_1"/>
<evidence type="ECO:0000313" key="1">
    <source>
        <dbReference type="EMBL" id="EEH05292.1"/>
    </source>
</evidence>
<name>C0NTD1_AJECG</name>
<dbReference type="Proteomes" id="UP000001631">
    <property type="component" value="Unassembled WGS sequence"/>
</dbReference>
<dbReference type="RefSeq" id="XP_045285773.1">
    <property type="nucleotide sequence ID" value="XM_045433460.1"/>
</dbReference>
<evidence type="ECO:0000313" key="2">
    <source>
        <dbReference type="Proteomes" id="UP000001631"/>
    </source>
</evidence>
<sequence length="160" mass="18121">MPGTKERKRERNKERIKEIESENQILSELDVTTTENAQEKENSCIEVRGISHAFCSPGPRCLCTLPSMHSVYIIISIAPGDGWLKIGDRNELSTNYDDSSQLAISRIITIVWSKLLLIPGVLDDLLHCGSPELQEYQFQHEAAELPDPVLYRQLLGNSWK</sequence>
<reference evidence="1" key="1">
    <citation type="submission" date="2009-02" db="EMBL/GenBank/DDBJ databases">
        <title>The Genome Sequence of Ajellomyces capsulatus strain G186AR.</title>
        <authorList>
            <consortium name="The Broad Institute Genome Sequencing Platform"/>
            <person name="Champion M."/>
            <person name="Cuomo C."/>
            <person name="Ma L.-J."/>
            <person name="Henn M.R."/>
            <person name="Sil A."/>
            <person name="Goldman B."/>
            <person name="Young S.K."/>
            <person name="Kodira C.D."/>
            <person name="Zeng Q."/>
            <person name="Koehrsen M."/>
            <person name="Alvarado L."/>
            <person name="Berlin A."/>
            <person name="Borenstein D."/>
            <person name="Chen Z."/>
            <person name="Engels R."/>
            <person name="Freedman E."/>
            <person name="Gellesch M."/>
            <person name="Goldberg J."/>
            <person name="Griggs A."/>
            <person name="Gujja S."/>
            <person name="Heiman D."/>
            <person name="Hepburn T."/>
            <person name="Howarth C."/>
            <person name="Jen D."/>
            <person name="Larson L."/>
            <person name="Lewis B."/>
            <person name="Mehta T."/>
            <person name="Park D."/>
            <person name="Pearson M."/>
            <person name="Roberts A."/>
            <person name="Saif S."/>
            <person name="Shea T."/>
            <person name="Shenoy N."/>
            <person name="Sisk P."/>
            <person name="Stolte C."/>
            <person name="Sykes S."/>
            <person name="Walk T."/>
            <person name="White J."/>
            <person name="Yandava C."/>
            <person name="Klein B."/>
            <person name="McEwen J.G."/>
            <person name="Puccia R."/>
            <person name="Goldman G.H."/>
            <person name="Felipe M.S."/>
            <person name="Nino-Vega G."/>
            <person name="San-Blas G."/>
            <person name="Taylor J."/>
            <person name="Mendoza L."/>
            <person name="Galagan J."/>
            <person name="Nusbaum C."/>
            <person name="Birren B."/>
        </authorList>
    </citation>
    <scope>NUCLEOTIDE SEQUENCE</scope>
    <source>
        <strain evidence="1">G186AR</strain>
    </source>
</reference>
<keyword evidence="2" id="KW-1185">Reference proteome</keyword>
<gene>
    <name evidence="1" type="ORF">HCBG_06411</name>
</gene>
<dbReference type="InParanoid" id="C0NTD1"/>
<dbReference type="GeneID" id="69039427"/>
<dbReference type="EMBL" id="GG663371">
    <property type="protein sequence ID" value="EEH05292.1"/>
    <property type="molecule type" value="Genomic_DNA"/>
</dbReference>
<proteinExistence type="predicted"/>
<accession>C0NTD1</accession>
<dbReference type="AlphaFoldDB" id="C0NTD1"/>
<organism evidence="1 2">
    <name type="scientific">Ajellomyces capsulatus (strain G186AR / H82 / ATCC MYA-2454 / RMSCC 2432)</name>
    <name type="common">Darling's disease fungus</name>
    <name type="synonym">Histoplasma capsulatum</name>
    <dbReference type="NCBI Taxonomy" id="447093"/>
    <lineage>
        <taxon>Eukaryota</taxon>
        <taxon>Fungi</taxon>
        <taxon>Dikarya</taxon>
        <taxon>Ascomycota</taxon>
        <taxon>Pezizomycotina</taxon>
        <taxon>Eurotiomycetes</taxon>
        <taxon>Eurotiomycetidae</taxon>
        <taxon>Onygenales</taxon>
        <taxon>Ajellomycetaceae</taxon>
        <taxon>Histoplasma</taxon>
    </lineage>
</organism>